<dbReference type="Pfam" id="PF03009">
    <property type="entry name" value="GDPD"/>
    <property type="match status" value="1"/>
</dbReference>
<proteinExistence type="predicted"/>
<dbReference type="GO" id="GO:0006071">
    <property type="term" value="P:glycerol metabolic process"/>
    <property type="evidence" value="ECO:0007669"/>
    <property type="project" value="UniProtKB-KW"/>
</dbReference>
<dbReference type="GO" id="GO:0006629">
    <property type="term" value="P:lipid metabolic process"/>
    <property type="evidence" value="ECO:0007669"/>
    <property type="project" value="InterPro"/>
</dbReference>
<feature type="chain" id="PRO_5022979453" description="glycerophosphodiester phosphodiesterase" evidence="7">
    <location>
        <begin position="18"/>
        <end position="750"/>
    </location>
</feature>
<dbReference type="CDD" id="cd08603">
    <property type="entry name" value="GDPD_SHV3_repeat_1"/>
    <property type="match status" value="1"/>
</dbReference>
<dbReference type="EMBL" id="GHES01007728">
    <property type="protein sequence ID" value="MPA38287.1"/>
    <property type="molecule type" value="Transcribed_RNA"/>
</dbReference>
<dbReference type="PROSITE" id="PS51704">
    <property type="entry name" value="GP_PDE"/>
    <property type="match status" value="2"/>
</dbReference>
<evidence type="ECO:0000313" key="9">
    <source>
        <dbReference type="EMBL" id="MPA38287.1"/>
    </source>
</evidence>
<evidence type="ECO:0000256" key="3">
    <source>
        <dbReference type="ARBA" id="ARBA00022798"/>
    </source>
</evidence>
<protein>
    <recommendedName>
        <fullName evidence="1">glycerophosphodiester phosphodiesterase</fullName>
        <ecNumber evidence="1">3.1.4.46</ecNumber>
    </recommendedName>
</protein>
<dbReference type="SUPFAM" id="SSF51695">
    <property type="entry name" value="PLC-like phosphodiesterases"/>
    <property type="match status" value="2"/>
</dbReference>
<dbReference type="FunFam" id="3.20.20.190:FF:000013">
    <property type="entry name" value="Glycerophosphodiester phosphodiesterase GDPDL3"/>
    <property type="match status" value="1"/>
</dbReference>
<gene>
    <name evidence="9" type="ORF">Din_007728</name>
</gene>
<keyword evidence="2 7" id="KW-0732">Signal</keyword>
<sequence>MIRHMFFLLLLIHSTLAQKSTGKPSKTWLTLNGAEPAVIARGGYSGLFPDSSQFAFQFAVSTSLSNVIVFCDLQLTKDGQGICQTGLALENSTTIALAFPKGQKTYNVNGKDVRGWFALDYTSKQMFDNVFLSQNIFSRPSLFDGTLPISAVEDAASLKSAPKFWLNVQYDTFYTQHKLNAALYVERALKSIGINYISSPEIGFLKTLSGKVNKIRTKLIFRILEEDAIEPTSNQTYGSIIENLSTIKSFASGVLVPKEYIWPVNKDLYLEAATSLVADAHKQGLEVYASGFANDFPASYNYSYDPTTEYLQFIDNSQFSVDGVLTDFPSTASESIACLAQNKNVTKPIKGKALVISHNGASGVYSGCTDLAYQQAIDDGADIIDCSVQMSKDGVAFCMDSADLTGDTTAITTFMPRSTKIPEIQKESGIFSFDLTWSEIQTLKPQLSSPFPDGGMPRNPANKNKGSFMTLSAFLELAKTKAATGILINIENAAYLASKKGLGITDTVATALSNATFDKQSTQKVLIQSDDTSVLSKFKNVTTYQRVLSIKEIISDAPTQSVEEIKKYADAITVPRASIITTSGSFTTAFTSVVNKTHNANISVYVSVLRNEFIALAFDFFADPMVELATYVAQVGVDGVVTDYPATASAYIRSPCSNLNANLPYTILPVEPGSLLSLGLRDVQPPAAAPAPALNVADVVDPPLPAVISNVSTSTPAAAPAGKPRSNSPKNVANMALSLVAIMLISLLSM</sequence>
<feature type="signal peptide" evidence="7">
    <location>
        <begin position="1"/>
        <end position="17"/>
    </location>
</feature>
<dbReference type="CDD" id="cd08604">
    <property type="entry name" value="GDPD_SHV3_repeat_2"/>
    <property type="match status" value="1"/>
</dbReference>
<reference evidence="9" key="1">
    <citation type="submission" date="2019-08" db="EMBL/GenBank/DDBJ databases">
        <title>Reference gene set and small RNA set construction with multiple tissues from Davidia involucrata Baill.</title>
        <authorList>
            <person name="Yang H."/>
            <person name="Zhou C."/>
            <person name="Li G."/>
            <person name="Wang J."/>
            <person name="Gao P."/>
            <person name="Wang M."/>
            <person name="Wang R."/>
            <person name="Zhao Y."/>
        </authorList>
    </citation>
    <scope>NUCLEOTIDE SEQUENCE</scope>
    <source>
        <tissue evidence="9">Mixed with DoveR01_LX</tissue>
    </source>
</reference>
<dbReference type="PANTHER" id="PTHR43620:SF44">
    <property type="entry name" value="GLYCEROPHOSPHODIESTER PHOSPHODIESTERASE GDPDL6-RELATED"/>
    <property type="match status" value="1"/>
</dbReference>
<dbReference type="InterPro" id="IPR017946">
    <property type="entry name" value="PLC-like_Pdiesterase_TIM-brl"/>
</dbReference>
<keyword evidence="4" id="KW-0378">Hydrolase</keyword>
<name>A0A5B6Z281_DAVIN</name>
<dbReference type="GO" id="GO:0008889">
    <property type="term" value="F:glycerophosphodiester phosphodiesterase activity"/>
    <property type="evidence" value="ECO:0007669"/>
    <property type="project" value="UniProtKB-EC"/>
</dbReference>
<dbReference type="AlphaFoldDB" id="A0A5B6Z281"/>
<dbReference type="FunFam" id="3.20.20.190:FF:000011">
    <property type="entry name" value="Glycerophosphodiester phosphodiesterase GDPDL3"/>
    <property type="match status" value="1"/>
</dbReference>
<evidence type="ECO:0000256" key="4">
    <source>
        <dbReference type="ARBA" id="ARBA00022801"/>
    </source>
</evidence>
<evidence type="ECO:0000256" key="1">
    <source>
        <dbReference type="ARBA" id="ARBA00012247"/>
    </source>
</evidence>
<feature type="domain" description="GP-PDE" evidence="8">
    <location>
        <begin position="36"/>
        <end position="336"/>
    </location>
</feature>
<dbReference type="InterPro" id="IPR030395">
    <property type="entry name" value="GP_PDE_dom"/>
</dbReference>
<evidence type="ECO:0000256" key="2">
    <source>
        <dbReference type="ARBA" id="ARBA00022729"/>
    </source>
</evidence>
<feature type="domain" description="GP-PDE" evidence="8">
    <location>
        <begin position="353"/>
        <end position="652"/>
    </location>
</feature>
<organism evidence="9">
    <name type="scientific">Davidia involucrata</name>
    <name type="common">Dove tree</name>
    <dbReference type="NCBI Taxonomy" id="16924"/>
    <lineage>
        <taxon>Eukaryota</taxon>
        <taxon>Viridiplantae</taxon>
        <taxon>Streptophyta</taxon>
        <taxon>Embryophyta</taxon>
        <taxon>Tracheophyta</taxon>
        <taxon>Spermatophyta</taxon>
        <taxon>Magnoliopsida</taxon>
        <taxon>eudicotyledons</taxon>
        <taxon>Gunneridae</taxon>
        <taxon>Pentapetalae</taxon>
        <taxon>asterids</taxon>
        <taxon>Cornales</taxon>
        <taxon>Nyssaceae</taxon>
        <taxon>Davidia</taxon>
    </lineage>
</organism>
<dbReference type="EC" id="3.1.4.46" evidence="1"/>
<dbReference type="PANTHER" id="PTHR43620">
    <property type="entry name" value="GLYCEROPHOSPHORYL DIESTER PHOSPHODIESTERASE"/>
    <property type="match status" value="1"/>
</dbReference>
<keyword evidence="3" id="KW-0319">Glycerol metabolism</keyword>
<evidence type="ECO:0000256" key="7">
    <source>
        <dbReference type="SAM" id="SignalP"/>
    </source>
</evidence>
<keyword evidence="5" id="KW-0325">Glycoprotein</keyword>
<evidence type="ECO:0000256" key="6">
    <source>
        <dbReference type="ARBA" id="ARBA00047512"/>
    </source>
</evidence>
<evidence type="ECO:0000256" key="5">
    <source>
        <dbReference type="ARBA" id="ARBA00023180"/>
    </source>
</evidence>
<comment type="catalytic activity">
    <reaction evidence="6">
        <text>a sn-glycero-3-phosphodiester + H2O = an alcohol + sn-glycerol 3-phosphate + H(+)</text>
        <dbReference type="Rhea" id="RHEA:12969"/>
        <dbReference type="ChEBI" id="CHEBI:15377"/>
        <dbReference type="ChEBI" id="CHEBI:15378"/>
        <dbReference type="ChEBI" id="CHEBI:30879"/>
        <dbReference type="ChEBI" id="CHEBI:57597"/>
        <dbReference type="ChEBI" id="CHEBI:83408"/>
        <dbReference type="EC" id="3.1.4.46"/>
    </reaction>
</comment>
<evidence type="ECO:0000259" key="8">
    <source>
        <dbReference type="PROSITE" id="PS51704"/>
    </source>
</evidence>
<dbReference type="Gene3D" id="3.20.20.190">
    <property type="entry name" value="Phosphatidylinositol (PI) phosphodiesterase"/>
    <property type="match status" value="2"/>
</dbReference>
<accession>A0A5B6Z281</accession>